<dbReference type="PANTHER" id="PTHR16026:SF0">
    <property type="entry name" value="CARTILAGE ACIDIC PROTEIN 1"/>
    <property type="match status" value="1"/>
</dbReference>
<gene>
    <name evidence="4" type="ORF">C0081_18585</name>
</gene>
<dbReference type="InterPro" id="IPR011519">
    <property type="entry name" value="UnbV_ASPIC"/>
</dbReference>
<comment type="caution">
    <text evidence="4">The sequence shown here is derived from an EMBL/GenBank/DDBJ whole genome shotgun (WGS) entry which is preliminary data.</text>
</comment>
<dbReference type="OrthoDB" id="1488578at2"/>
<evidence type="ECO:0000259" key="3">
    <source>
        <dbReference type="Pfam" id="PF07593"/>
    </source>
</evidence>
<feature type="signal peptide" evidence="2">
    <location>
        <begin position="1"/>
        <end position="22"/>
    </location>
</feature>
<dbReference type="InterPro" id="IPR027039">
    <property type="entry name" value="Crtac1"/>
</dbReference>
<reference evidence="4 5" key="1">
    <citation type="submission" date="2018-01" db="EMBL/GenBank/DDBJ databases">
        <title>The draft genome sequence of Cohaesibacter sp. H1304.</title>
        <authorList>
            <person name="Wang N.-N."/>
            <person name="Du Z.-J."/>
        </authorList>
    </citation>
    <scope>NUCLEOTIDE SEQUENCE [LARGE SCALE GENOMIC DNA]</scope>
    <source>
        <strain evidence="4 5">H1304</strain>
    </source>
</reference>
<evidence type="ECO:0000256" key="1">
    <source>
        <dbReference type="ARBA" id="ARBA00022729"/>
    </source>
</evidence>
<dbReference type="EMBL" id="PKUQ01000047">
    <property type="protein sequence ID" value="PLW75653.1"/>
    <property type="molecule type" value="Genomic_DNA"/>
</dbReference>
<dbReference type="AlphaFoldDB" id="A0A2N5XMD3"/>
<dbReference type="Gene3D" id="2.130.10.130">
    <property type="entry name" value="Integrin alpha, N-terminal"/>
    <property type="match status" value="1"/>
</dbReference>
<dbReference type="SUPFAM" id="SSF69318">
    <property type="entry name" value="Integrin alpha N-terminal domain"/>
    <property type="match status" value="1"/>
</dbReference>
<protein>
    <recommendedName>
        <fullName evidence="3">ASPIC/UnbV domain-containing protein</fullName>
    </recommendedName>
</protein>
<sequence>MKNAMMALLAGAAMTFASQALAIEPPHMVEVTGETGIDHRYTGGWEYFVGGGVAAFDCNGDRYPELYFAGGAGKSGLYLNRSSKGGALQFSLKENSVLALDAVSGAYPLDIDGDGILDLAVLRVGENKLFRGKGNCVFEEANALWSFDGGKAWSTAFAATWEKGNDLPTLAVGNYVDRDQPGAPFGTCHDTDFYRPDRAGGYDHQSLKPGYCALSMMFTDWGRTGKPDLRIANDRQYYRHGHEQLWKIRAGDAPQEYNSSDGWRRLRVWGMGIAATDLTGDGRPDYYITSMADNKLQVLATRDGTPDYEDLAFQKGITAHRPFVGNAVHPSTSWHAQFDDINNDSFVDLFVTKGNVEAMTDFAMKDPNSLLLGAPDGSFTEAADKAGMMSFDRGRGGSLVDLNMDGLLDSVVLNREKPAQLWRNMGQARAGAVDAAPMGNWVALQVLQDGPNRNAVGAFIEVRIADRTQSREITVGGGHAGGKVGWHHFGIGVAERAVVRIQWPDEEWSAWVRLFANQHSRITRGKSTADVWLPAQTANQD</sequence>
<dbReference type="InterPro" id="IPR013517">
    <property type="entry name" value="FG-GAP"/>
</dbReference>
<feature type="domain" description="ASPIC/UnbV" evidence="3">
    <location>
        <begin position="455"/>
        <end position="518"/>
    </location>
</feature>
<evidence type="ECO:0000256" key="2">
    <source>
        <dbReference type="SAM" id="SignalP"/>
    </source>
</evidence>
<dbReference type="Pfam" id="PF13517">
    <property type="entry name" value="FG-GAP_3"/>
    <property type="match status" value="1"/>
</dbReference>
<feature type="chain" id="PRO_5014782073" description="ASPIC/UnbV domain-containing protein" evidence="2">
    <location>
        <begin position="23"/>
        <end position="541"/>
    </location>
</feature>
<evidence type="ECO:0000313" key="4">
    <source>
        <dbReference type="EMBL" id="PLW75653.1"/>
    </source>
</evidence>
<evidence type="ECO:0000313" key="5">
    <source>
        <dbReference type="Proteomes" id="UP000234881"/>
    </source>
</evidence>
<keyword evidence="1 2" id="KW-0732">Signal</keyword>
<dbReference type="Proteomes" id="UP000234881">
    <property type="component" value="Unassembled WGS sequence"/>
</dbReference>
<keyword evidence="5" id="KW-1185">Reference proteome</keyword>
<name>A0A2N5XMD3_9HYPH</name>
<proteinExistence type="predicted"/>
<accession>A0A2N5XMD3</accession>
<organism evidence="4 5">
    <name type="scientific">Cohaesibacter celericrescens</name>
    <dbReference type="NCBI Taxonomy" id="2067669"/>
    <lineage>
        <taxon>Bacteria</taxon>
        <taxon>Pseudomonadati</taxon>
        <taxon>Pseudomonadota</taxon>
        <taxon>Alphaproteobacteria</taxon>
        <taxon>Hyphomicrobiales</taxon>
        <taxon>Cohaesibacteraceae</taxon>
    </lineage>
</organism>
<dbReference type="RefSeq" id="WP_101535355.1">
    <property type="nucleotide sequence ID" value="NZ_PKUQ01000047.1"/>
</dbReference>
<dbReference type="InterPro" id="IPR028994">
    <property type="entry name" value="Integrin_alpha_N"/>
</dbReference>
<dbReference type="PANTHER" id="PTHR16026">
    <property type="entry name" value="CARTILAGE ACIDIC PROTEIN 1"/>
    <property type="match status" value="1"/>
</dbReference>
<dbReference type="Pfam" id="PF07593">
    <property type="entry name" value="UnbV_ASPIC"/>
    <property type="match status" value="1"/>
</dbReference>